<accession>A0A409W002</accession>
<gene>
    <name evidence="2" type="ORF">CVT25_006366</name>
</gene>
<dbReference type="AlphaFoldDB" id="A0A409W002"/>
<keyword evidence="3" id="KW-1185">Reference proteome</keyword>
<dbReference type="Proteomes" id="UP000283269">
    <property type="component" value="Unassembled WGS sequence"/>
</dbReference>
<comment type="caution">
    <text evidence="2">The sequence shown here is derived from an EMBL/GenBank/DDBJ whole genome shotgun (WGS) entry which is preliminary data.</text>
</comment>
<evidence type="ECO:0000313" key="2">
    <source>
        <dbReference type="EMBL" id="PPQ71825.1"/>
    </source>
</evidence>
<protein>
    <submittedName>
        <fullName evidence="2">Uncharacterized protein</fullName>
    </submittedName>
</protein>
<organism evidence="2 3">
    <name type="scientific">Psilocybe cyanescens</name>
    <dbReference type="NCBI Taxonomy" id="93625"/>
    <lineage>
        <taxon>Eukaryota</taxon>
        <taxon>Fungi</taxon>
        <taxon>Dikarya</taxon>
        <taxon>Basidiomycota</taxon>
        <taxon>Agaricomycotina</taxon>
        <taxon>Agaricomycetes</taxon>
        <taxon>Agaricomycetidae</taxon>
        <taxon>Agaricales</taxon>
        <taxon>Agaricineae</taxon>
        <taxon>Strophariaceae</taxon>
        <taxon>Psilocybe</taxon>
    </lineage>
</organism>
<feature type="region of interest" description="Disordered" evidence="1">
    <location>
        <begin position="46"/>
        <end position="68"/>
    </location>
</feature>
<feature type="region of interest" description="Disordered" evidence="1">
    <location>
        <begin position="1"/>
        <end position="29"/>
    </location>
</feature>
<sequence>MLNQNFPDLLMPNLQTRGSKKRTDARDDSKLQYHLPIAVHIVQNHQDEELHGVQHRTLDEDAQNPDKT</sequence>
<dbReference type="EMBL" id="NHYD01003847">
    <property type="protein sequence ID" value="PPQ71825.1"/>
    <property type="molecule type" value="Genomic_DNA"/>
</dbReference>
<name>A0A409W002_PSICY</name>
<proteinExistence type="predicted"/>
<evidence type="ECO:0000313" key="3">
    <source>
        <dbReference type="Proteomes" id="UP000283269"/>
    </source>
</evidence>
<dbReference type="InParanoid" id="A0A409W002"/>
<evidence type="ECO:0000256" key="1">
    <source>
        <dbReference type="SAM" id="MobiDB-lite"/>
    </source>
</evidence>
<reference evidence="2 3" key="1">
    <citation type="journal article" date="2018" name="Evol. Lett.">
        <title>Horizontal gene cluster transfer increased hallucinogenic mushroom diversity.</title>
        <authorList>
            <person name="Reynolds H.T."/>
            <person name="Vijayakumar V."/>
            <person name="Gluck-Thaler E."/>
            <person name="Korotkin H.B."/>
            <person name="Matheny P.B."/>
            <person name="Slot J.C."/>
        </authorList>
    </citation>
    <scope>NUCLEOTIDE SEQUENCE [LARGE SCALE GENOMIC DNA]</scope>
    <source>
        <strain evidence="2 3">2631</strain>
    </source>
</reference>